<evidence type="ECO:0000256" key="9">
    <source>
        <dbReference type="ARBA" id="ARBA00023049"/>
    </source>
</evidence>
<evidence type="ECO:0000259" key="16">
    <source>
        <dbReference type="PROSITE" id="PS01180"/>
    </source>
</evidence>
<dbReference type="Pfam" id="PF01400">
    <property type="entry name" value="Astacin"/>
    <property type="match status" value="1"/>
</dbReference>
<dbReference type="PANTHER" id="PTHR10127">
    <property type="entry name" value="DISCOIDIN, CUB, EGF, LAMININ , AND ZINC METALLOPROTEASE DOMAIN CONTAINING"/>
    <property type="match status" value="1"/>
</dbReference>
<dbReference type="InterPro" id="IPR035914">
    <property type="entry name" value="Sperma_CUB_dom_sf"/>
</dbReference>
<evidence type="ECO:0000256" key="4">
    <source>
        <dbReference type="ARBA" id="ARBA00022670"/>
    </source>
</evidence>
<sequence>MIGYALQNSKIVSNALKNIPTNDGTEASINRREGVVGHLFENDILLTLPQVKSLLRSNKNNKWQRLIRITLRQIEMETCVRFRENAAHEDYILFIQGNGCWSNVGRIGGPQLVSIGFGCEATGIIAHEVLHALGLWHEQSRDDRDNYIKINYDNIYAGTEGNFEKRSQENSDNMGLSYDLGSVMHYGATAFTTNIHKLTIETREQLYQQTIGQRMGVSFKDAKIINLRYCTDICAHEKICYNGGYVNPNNCRQCKCPAGFAGDDCSSVEKSTSSKCGGELLAAFDYQSINSTNLDGDNIRCIWRIKSQTRVVMYVEELKLPCQEPCSSYLELKYRSDMSATGPRLCCNKPIEAITSETDTFVVIYATNANNDDHFTHSFKLQFRKYNPKRVTLPPYSTTSTEINFKKLKQPKDRINCLNLEPAQWSEWGEWSTCSVSCGGCGVRRRIRACYGGNRQCPGSKEDVMECGARRCPVWEHYDCYTRLIMPCDLLQNLQFITEKDVYVVFNEKKHISNQWKQSISDKKLAVSRRRMCQKYFNHQCSTSIMTFRMEWNTENKKDQSDLDERGCCHGYHYNNTACVPIRDAIFYSS</sequence>
<feature type="domain" description="Peptidase M12A" evidence="18">
    <location>
        <begin position="42"/>
        <end position="231"/>
    </location>
</feature>
<dbReference type="InterPro" id="IPR017050">
    <property type="entry name" value="Metallopeptidase_nem"/>
</dbReference>
<dbReference type="FunFam" id="3.40.390.10:FF:000028">
    <property type="entry name" value="Zinc metalloproteinase"/>
    <property type="match status" value="1"/>
</dbReference>
<keyword evidence="8 14" id="KW-0862">Zinc</keyword>
<evidence type="ECO:0000256" key="14">
    <source>
        <dbReference type="PROSITE-ProRule" id="PRU01211"/>
    </source>
</evidence>
<evidence type="ECO:0000256" key="11">
    <source>
        <dbReference type="ARBA" id="ARBA00023180"/>
    </source>
</evidence>
<keyword evidence="10 13" id="KW-1015">Disulfide bond</keyword>
<dbReference type="Gene3D" id="2.20.100.10">
    <property type="entry name" value="Thrombospondin type-1 (TSP1) repeat"/>
    <property type="match status" value="1"/>
</dbReference>
<accession>A0A158RB22</accession>
<dbReference type="InterPro" id="IPR006026">
    <property type="entry name" value="Peptidase_Metallo"/>
</dbReference>
<keyword evidence="5 14" id="KW-0479">Metal-binding</keyword>
<feature type="domain" description="EGF-like" evidence="17">
    <location>
        <begin position="226"/>
        <end position="266"/>
    </location>
</feature>
<dbReference type="GO" id="GO:0006508">
    <property type="term" value="P:proteolysis"/>
    <property type="evidence" value="ECO:0007669"/>
    <property type="project" value="UniProtKB-KW"/>
</dbReference>
<dbReference type="InterPro" id="IPR001506">
    <property type="entry name" value="Peptidase_M12A"/>
</dbReference>
<evidence type="ECO:0000256" key="15">
    <source>
        <dbReference type="RuleBase" id="RU361183"/>
    </source>
</evidence>
<evidence type="ECO:0000256" key="3">
    <source>
        <dbReference type="ARBA" id="ARBA00022536"/>
    </source>
</evidence>
<dbReference type="WBParaSite" id="TCLT_0000167301-mRNA-1">
    <property type="protein sequence ID" value="TCLT_0000167301-mRNA-1"/>
    <property type="gene ID" value="TCLT_0000167301"/>
</dbReference>
<keyword evidence="6" id="KW-0732">Signal</keyword>
<dbReference type="GO" id="GO:0004222">
    <property type="term" value="F:metalloendopeptidase activity"/>
    <property type="evidence" value="ECO:0007669"/>
    <property type="project" value="UniProtKB-UniRule"/>
</dbReference>
<evidence type="ECO:0000259" key="17">
    <source>
        <dbReference type="PROSITE" id="PS50026"/>
    </source>
</evidence>
<dbReference type="InterPro" id="IPR034035">
    <property type="entry name" value="Astacin-like_dom"/>
</dbReference>
<dbReference type="OrthoDB" id="431034at2759"/>
<dbReference type="CDD" id="cd04280">
    <property type="entry name" value="ZnMc_astacin_like"/>
    <property type="match status" value="1"/>
</dbReference>
<evidence type="ECO:0000313" key="20">
    <source>
        <dbReference type="Proteomes" id="UP000276776"/>
    </source>
</evidence>
<evidence type="ECO:0000256" key="1">
    <source>
        <dbReference type="ARBA" id="ARBA00004613"/>
    </source>
</evidence>
<dbReference type="SUPFAM" id="SSF55486">
    <property type="entry name" value="Metalloproteases ('zincins'), catalytic domain"/>
    <property type="match status" value="1"/>
</dbReference>
<dbReference type="PROSITE" id="PS01180">
    <property type="entry name" value="CUB"/>
    <property type="match status" value="1"/>
</dbReference>
<dbReference type="PROSITE" id="PS50092">
    <property type="entry name" value="TSP1"/>
    <property type="match status" value="1"/>
</dbReference>
<comment type="caution">
    <text evidence="13">Lacks conserved residue(s) required for the propagation of feature annotation.</text>
</comment>
<dbReference type="Gene3D" id="2.60.120.290">
    <property type="entry name" value="Spermadhesin, CUB domain"/>
    <property type="match status" value="1"/>
</dbReference>
<feature type="binding site" evidence="14">
    <location>
        <position position="127"/>
    </location>
    <ligand>
        <name>Zn(2+)</name>
        <dbReference type="ChEBI" id="CHEBI:29105"/>
        <note>catalytic</note>
    </ligand>
</feature>
<comment type="subcellular location">
    <subcellularLocation>
        <location evidence="1 12">Secreted</location>
    </subcellularLocation>
</comment>
<evidence type="ECO:0000256" key="6">
    <source>
        <dbReference type="ARBA" id="ARBA00022729"/>
    </source>
</evidence>
<evidence type="ECO:0000256" key="10">
    <source>
        <dbReference type="ARBA" id="ARBA00023157"/>
    </source>
</evidence>
<dbReference type="PROSITE" id="PS01186">
    <property type="entry name" value="EGF_2"/>
    <property type="match status" value="1"/>
</dbReference>
<evidence type="ECO:0000256" key="7">
    <source>
        <dbReference type="ARBA" id="ARBA00022801"/>
    </source>
</evidence>
<keyword evidence="2 12" id="KW-0964">Secreted</keyword>
<feature type="disulfide bond" evidence="13">
    <location>
        <begin position="256"/>
        <end position="265"/>
    </location>
</feature>
<feature type="domain" description="CUB" evidence="16">
    <location>
        <begin position="276"/>
        <end position="386"/>
    </location>
</feature>
<evidence type="ECO:0000313" key="19">
    <source>
        <dbReference type="EMBL" id="VDM97239.1"/>
    </source>
</evidence>
<dbReference type="InterPro" id="IPR036383">
    <property type="entry name" value="TSP1_rpt_sf"/>
</dbReference>
<evidence type="ECO:0000256" key="12">
    <source>
        <dbReference type="PIRNR" id="PIRNR036365"/>
    </source>
</evidence>
<feature type="binding site" evidence="14">
    <location>
        <position position="131"/>
    </location>
    <ligand>
        <name>Zn(2+)</name>
        <dbReference type="ChEBI" id="CHEBI:29105"/>
        <note>catalytic</note>
    </ligand>
</feature>
<dbReference type="SUPFAM" id="SSF49854">
    <property type="entry name" value="Spermadhesin, CUB domain"/>
    <property type="match status" value="1"/>
</dbReference>
<reference evidence="21" key="1">
    <citation type="submission" date="2016-04" db="UniProtKB">
        <authorList>
            <consortium name="WormBaseParasite"/>
        </authorList>
    </citation>
    <scope>IDENTIFICATION</scope>
</reference>
<dbReference type="EMBL" id="UYYF01000237">
    <property type="protein sequence ID" value="VDM97239.1"/>
    <property type="molecule type" value="Genomic_DNA"/>
</dbReference>
<organism evidence="21">
    <name type="scientific">Thelazia callipaeda</name>
    <name type="common">Oriental eyeworm</name>
    <name type="synonym">Parasitic nematode</name>
    <dbReference type="NCBI Taxonomy" id="103827"/>
    <lineage>
        <taxon>Eukaryota</taxon>
        <taxon>Metazoa</taxon>
        <taxon>Ecdysozoa</taxon>
        <taxon>Nematoda</taxon>
        <taxon>Chromadorea</taxon>
        <taxon>Rhabditida</taxon>
        <taxon>Spirurina</taxon>
        <taxon>Spiruromorpha</taxon>
        <taxon>Thelazioidea</taxon>
        <taxon>Thelaziidae</taxon>
        <taxon>Thelazia</taxon>
    </lineage>
</organism>
<dbReference type="PROSITE" id="PS50026">
    <property type="entry name" value="EGF_3"/>
    <property type="match status" value="1"/>
</dbReference>
<dbReference type="InterPro" id="IPR000859">
    <property type="entry name" value="CUB_dom"/>
</dbReference>
<dbReference type="InterPro" id="IPR000742">
    <property type="entry name" value="EGF"/>
</dbReference>
<keyword evidence="4 14" id="KW-0645">Protease</keyword>
<dbReference type="InterPro" id="IPR000884">
    <property type="entry name" value="TSP1_rpt"/>
</dbReference>
<dbReference type="SUPFAM" id="SSF82895">
    <property type="entry name" value="TSP-1 type 1 repeat"/>
    <property type="match status" value="1"/>
</dbReference>
<dbReference type="STRING" id="103827.A0A158RB22"/>
<feature type="binding site" evidence="14">
    <location>
        <position position="137"/>
    </location>
    <ligand>
        <name>Zn(2+)</name>
        <dbReference type="ChEBI" id="CHEBI:29105"/>
        <note>catalytic</note>
    </ligand>
</feature>
<keyword evidence="9 14" id="KW-0482">Metalloprotease</keyword>
<keyword evidence="11" id="KW-0325">Glycoprotein</keyword>
<dbReference type="AlphaFoldDB" id="A0A158RB22"/>
<dbReference type="InterPro" id="IPR024079">
    <property type="entry name" value="MetalloPept_cat_dom_sf"/>
</dbReference>
<dbReference type="SMART" id="SM00235">
    <property type="entry name" value="ZnMc"/>
    <property type="match status" value="1"/>
</dbReference>
<dbReference type="PROSITE" id="PS51864">
    <property type="entry name" value="ASTACIN"/>
    <property type="match status" value="1"/>
</dbReference>
<dbReference type="GO" id="GO:0018996">
    <property type="term" value="P:molting cycle, collagen and cuticulin-based cuticle"/>
    <property type="evidence" value="ECO:0007669"/>
    <property type="project" value="InterPro"/>
</dbReference>
<dbReference type="PRINTS" id="PR00480">
    <property type="entry name" value="ASTACIN"/>
</dbReference>
<proteinExistence type="predicted"/>
<dbReference type="PIRSF" id="PIRSF036365">
    <property type="entry name" value="Astacin_nematoda"/>
    <property type="match status" value="1"/>
</dbReference>
<evidence type="ECO:0000256" key="5">
    <source>
        <dbReference type="ARBA" id="ARBA00022723"/>
    </source>
</evidence>
<dbReference type="PROSITE" id="PS00022">
    <property type="entry name" value="EGF_1"/>
    <property type="match status" value="1"/>
</dbReference>
<dbReference type="SMART" id="SM00042">
    <property type="entry name" value="CUB"/>
    <property type="match status" value="1"/>
</dbReference>
<comment type="cofactor">
    <cofactor evidence="14 15">
        <name>Zn(2+)</name>
        <dbReference type="ChEBI" id="CHEBI:29105"/>
    </cofactor>
    <text evidence="14 15">Binds 1 zinc ion per subunit.</text>
</comment>
<dbReference type="PANTHER" id="PTHR10127:SF898">
    <property type="entry name" value="ZINC METALLOPROTEINASE NAS-30"/>
    <property type="match status" value="1"/>
</dbReference>
<dbReference type="SMART" id="SM00209">
    <property type="entry name" value="TSP1"/>
    <property type="match status" value="1"/>
</dbReference>
<feature type="disulfide bond" evidence="13">
    <location>
        <begin position="230"/>
        <end position="240"/>
    </location>
</feature>
<gene>
    <name evidence="19" type="ORF">TCLT_LOCUS1674</name>
</gene>
<name>A0A158RB22_THECL</name>
<dbReference type="Proteomes" id="UP000276776">
    <property type="component" value="Unassembled WGS sequence"/>
</dbReference>
<dbReference type="CDD" id="cd00041">
    <property type="entry name" value="CUB"/>
    <property type="match status" value="1"/>
</dbReference>
<keyword evidence="20" id="KW-1185">Reference proteome</keyword>
<dbReference type="OMA" id="NGCWSNV"/>
<dbReference type="Gene3D" id="3.40.390.10">
    <property type="entry name" value="Collagenase (Catalytic Domain)"/>
    <property type="match status" value="1"/>
</dbReference>
<protein>
    <recommendedName>
        <fullName evidence="12">Zinc metalloproteinase</fullName>
    </recommendedName>
</protein>
<dbReference type="GO" id="GO:0008270">
    <property type="term" value="F:zinc ion binding"/>
    <property type="evidence" value="ECO:0007669"/>
    <property type="project" value="UniProtKB-UniRule"/>
</dbReference>
<dbReference type="GO" id="GO:0005576">
    <property type="term" value="C:extracellular region"/>
    <property type="evidence" value="ECO:0007669"/>
    <property type="project" value="UniProtKB-SubCell"/>
</dbReference>
<evidence type="ECO:0000256" key="13">
    <source>
        <dbReference type="PROSITE-ProRule" id="PRU00076"/>
    </source>
</evidence>
<evidence type="ECO:0000256" key="2">
    <source>
        <dbReference type="ARBA" id="ARBA00022525"/>
    </source>
</evidence>
<dbReference type="Pfam" id="PF00090">
    <property type="entry name" value="TSP_1"/>
    <property type="match status" value="1"/>
</dbReference>
<evidence type="ECO:0000256" key="8">
    <source>
        <dbReference type="ARBA" id="ARBA00022833"/>
    </source>
</evidence>
<reference evidence="19 20" key="2">
    <citation type="submission" date="2018-11" db="EMBL/GenBank/DDBJ databases">
        <authorList>
            <consortium name="Pathogen Informatics"/>
        </authorList>
    </citation>
    <scope>NUCLEOTIDE SEQUENCE [LARGE SCALE GENOMIC DNA]</scope>
</reference>
<keyword evidence="3 13" id="KW-0245">EGF-like domain</keyword>
<evidence type="ECO:0000313" key="21">
    <source>
        <dbReference type="WBParaSite" id="TCLT_0000167301-mRNA-1"/>
    </source>
</evidence>
<keyword evidence="7 14" id="KW-0378">Hydrolase</keyword>
<evidence type="ECO:0000259" key="18">
    <source>
        <dbReference type="PROSITE" id="PS51864"/>
    </source>
</evidence>
<feature type="active site" evidence="14">
    <location>
        <position position="128"/>
    </location>
</feature>